<dbReference type="SMART" id="SM00072">
    <property type="entry name" value="GuKc"/>
    <property type="match status" value="1"/>
</dbReference>
<dbReference type="GO" id="GO:0005829">
    <property type="term" value="C:cytosol"/>
    <property type="evidence" value="ECO:0007669"/>
    <property type="project" value="TreeGrafter"/>
</dbReference>
<dbReference type="Pfam" id="PF00625">
    <property type="entry name" value="Guanylate_kin"/>
    <property type="match status" value="1"/>
</dbReference>
<feature type="domain" description="Guanylate kinase-like" evidence="10">
    <location>
        <begin position="5"/>
        <end position="182"/>
    </location>
</feature>
<dbReference type="PROSITE" id="PS50052">
    <property type="entry name" value="GUANYLATE_KINASE_2"/>
    <property type="match status" value="1"/>
</dbReference>
<dbReference type="EC" id="2.7.4.8" evidence="2 9"/>
<keyword evidence="7 9" id="KW-0067">ATP-binding</keyword>
<comment type="subcellular location">
    <subcellularLocation>
        <location evidence="9">Cytoplasm</location>
    </subcellularLocation>
</comment>
<dbReference type="GO" id="GO:0004385">
    <property type="term" value="F:GMP kinase activity"/>
    <property type="evidence" value="ECO:0007669"/>
    <property type="project" value="UniProtKB-UniRule"/>
</dbReference>
<comment type="caution">
    <text evidence="11">The sequence shown here is derived from an EMBL/GenBank/DDBJ whole genome shotgun (WGS) entry which is preliminary data.</text>
</comment>
<sequence length="193" mass="22243">MVLNRLILIVSGPSGAGKSTLLKALPEEEFYFSVSHTTRKPRPGEINGKDYYFVDHKTFLEMLERGEFLEWIEVHSNYYGTAKSEIEKAFSQGKHLVLDVEVIGVSNLKKYFGPIAISIFITPPSLEVLESRLRSRATEDEEKIKERLNRAKLELTYASFFDYVIVNDDLEIAKEKFLSIVRAELCRPFRVKF</sequence>
<dbReference type="AlphaFoldDB" id="A0A2N7PK66"/>
<dbReference type="CDD" id="cd00071">
    <property type="entry name" value="GMPK"/>
    <property type="match status" value="1"/>
</dbReference>
<organism evidence="11 12">
    <name type="scientific">Caldimicrobium thiodismutans</name>
    <dbReference type="NCBI Taxonomy" id="1653476"/>
    <lineage>
        <taxon>Bacteria</taxon>
        <taxon>Pseudomonadati</taxon>
        <taxon>Thermodesulfobacteriota</taxon>
        <taxon>Thermodesulfobacteria</taxon>
        <taxon>Thermodesulfobacteriales</taxon>
        <taxon>Thermodesulfobacteriaceae</taxon>
        <taxon>Caldimicrobium</taxon>
    </lineage>
</organism>
<dbReference type="InterPro" id="IPR020590">
    <property type="entry name" value="Guanylate_kinase_CS"/>
</dbReference>
<keyword evidence="5 9" id="KW-0547">Nucleotide-binding</keyword>
<dbReference type="EMBL" id="PNIE01000036">
    <property type="protein sequence ID" value="PMP63405.1"/>
    <property type="molecule type" value="Genomic_DNA"/>
</dbReference>
<dbReference type="InterPro" id="IPR017665">
    <property type="entry name" value="Guanylate_kinase"/>
</dbReference>
<evidence type="ECO:0000313" key="12">
    <source>
        <dbReference type="Proteomes" id="UP000235731"/>
    </source>
</evidence>
<dbReference type="SUPFAM" id="SSF52540">
    <property type="entry name" value="P-loop containing nucleoside triphosphate hydrolases"/>
    <property type="match status" value="1"/>
</dbReference>
<comment type="similarity">
    <text evidence="1 9">Belongs to the guanylate kinase family.</text>
</comment>
<reference evidence="11 12" key="1">
    <citation type="submission" date="2018-01" db="EMBL/GenBank/DDBJ databases">
        <title>Metagenomic assembled genomes from two thermal pools in the Uzon Caldera, Kamchatka, Russia.</title>
        <authorList>
            <person name="Wilkins L."/>
            <person name="Ettinger C."/>
        </authorList>
    </citation>
    <scope>NUCLEOTIDE SEQUENCE [LARGE SCALE GENOMIC DNA]</scope>
    <source>
        <strain evidence="11">ZAV-15</strain>
    </source>
</reference>
<dbReference type="Gene3D" id="3.40.50.300">
    <property type="entry name" value="P-loop containing nucleotide triphosphate hydrolases"/>
    <property type="match status" value="1"/>
</dbReference>
<dbReference type="InterPro" id="IPR008145">
    <property type="entry name" value="GK/Ca_channel_bsu"/>
</dbReference>
<evidence type="ECO:0000256" key="4">
    <source>
        <dbReference type="ARBA" id="ARBA00022679"/>
    </source>
</evidence>
<dbReference type="NCBIfam" id="TIGR03263">
    <property type="entry name" value="guanyl_kin"/>
    <property type="match status" value="1"/>
</dbReference>
<gene>
    <name evidence="9" type="primary">gmk</name>
    <name evidence="11" type="ORF">C0197_02635</name>
</gene>
<dbReference type="Proteomes" id="UP000235731">
    <property type="component" value="Unassembled WGS sequence"/>
</dbReference>
<keyword evidence="9" id="KW-0963">Cytoplasm</keyword>
<keyword evidence="4 9" id="KW-0808">Transferase</keyword>
<evidence type="ECO:0000256" key="7">
    <source>
        <dbReference type="ARBA" id="ARBA00022840"/>
    </source>
</evidence>
<dbReference type="HAMAP" id="MF_00328">
    <property type="entry name" value="Guanylate_kinase"/>
    <property type="match status" value="1"/>
</dbReference>
<feature type="binding site" evidence="9">
    <location>
        <begin position="12"/>
        <end position="19"/>
    </location>
    <ligand>
        <name>ATP</name>
        <dbReference type="ChEBI" id="CHEBI:30616"/>
    </ligand>
</feature>
<evidence type="ECO:0000313" key="11">
    <source>
        <dbReference type="EMBL" id="PMP63405.1"/>
    </source>
</evidence>
<comment type="function">
    <text evidence="9">Essential for recycling GMP and indirectly, cGMP.</text>
</comment>
<accession>A0A2N7PK66</accession>
<evidence type="ECO:0000256" key="1">
    <source>
        <dbReference type="ARBA" id="ARBA00005790"/>
    </source>
</evidence>
<dbReference type="PANTHER" id="PTHR23117">
    <property type="entry name" value="GUANYLATE KINASE-RELATED"/>
    <property type="match status" value="1"/>
</dbReference>
<dbReference type="GO" id="GO:0005524">
    <property type="term" value="F:ATP binding"/>
    <property type="evidence" value="ECO:0007669"/>
    <property type="project" value="UniProtKB-UniRule"/>
</dbReference>
<evidence type="ECO:0000256" key="8">
    <source>
        <dbReference type="ARBA" id="ARBA00030128"/>
    </source>
</evidence>
<evidence type="ECO:0000256" key="9">
    <source>
        <dbReference type="HAMAP-Rule" id="MF_00328"/>
    </source>
</evidence>
<comment type="catalytic activity">
    <reaction evidence="9">
        <text>GMP + ATP = GDP + ADP</text>
        <dbReference type="Rhea" id="RHEA:20780"/>
        <dbReference type="ChEBI" id="CHEBI:30616"/>
        <dbReference type="ChEBI" id="CHEBI:58115"/>
        <dbReference type="ChEBI" id="CHEBI:58189"/>
        <dbReference type="ChEBI" id="CHEBI:456216"/>
        <dbReference type="EC" id="2.7.4.8"/>
    </reaction>
</comment>
<evidence type="ECO:0000256" key="3">
    <source>
        <dbReference type="ARBA" id="ARBA00016296"/>
    </source>
</evidence>
<keyword evidence="6 9" id="KW-0418">Kinase</keyword>
<dbReference type="InterPro" id="IPR008144">
    <property type="entry name" value="Guanylate_kin-like_dom"/>
</dbReference>
<evidence type="ECO:0000256" key="2">
    <source>
        <dbReference type="ARBA" id="ARBA00012961"/>
    </source>
</evidence>
<evidence type="ECO:0000256" key="6">
    <source>
        <dbReference type="ARBA" id="ARBA00022777"/>
    </source>
</evidence>
<dbReference type="PANTHER" id="PTHR23117:SF13">
    <property type="entry name" value="GUANYLATE KINASE"/>
    <property type="match status" value="1"/>
</dbReference>
<name>A0A2N7PK66_9BACT</name>
<dbReference type="PROSITE" id="PS00856">
    <property type="entry name" value="GUANYLATE_KINASE_1"/>
    <property type="match status" value="1"/>
</dbReference>
<protein>
    <recommendedName>
        <fullName evidence="3 9">Guanylate kinase</fullName>
        <ecNumber evidence="2 9">2.7.4.8</ecNumber>
    </recommendedName>
    <alternativeName>
        <fullName evidence="8 9">GMP kinase</fullName>
    </alternativeName>
</protein>
<evidence type="ECO:0000259" key="10">
    <source>
        <dbReference type="PROSITE" id="PS50052"/>
    </source>
</evidence>
<proteinExistence type="inferred from homology"/>
<evidence type="ECO:0000256" key="5">
    <source>
        <dbReference type="ARBA" id="ARBA00022741"/>
    </source>
</evidence>
<dbReference type="InterPro" id="IPR027417">
    <property type="entry name" value="P-loop_NTPase"/>
</dbReference>